<feature type="signal peptide" evidence="1">
    <location>
        <begin position="1"/>
        <end position="38"/>
    </location>
</feature>
<keyword evidence="3" id="KW-1185">Reference proteome</keyword>
<dbReference type="Proteomes" id="UP001044222">
    <property type="component" value="Chromosome 7"/>
</dbReference>
<comment type="caution">
    <text evidence="2">The sequence shown here is derived from an EMBL/GenBank/DDBJ whole genome shotgun (WGS) entry which is preliminary data.</text>
</comment>
<gene>
    <name evidence="2" type="ORF">ANANG_G00137840</name>
</gene>
<protein>
    <submittedName>
        <fullName evidence="2">Uncharacterized protein</fullName>
    </submittedName>
</protein>
<sequence length="97" mass="11036">MYTKHRQKKILIISTECGRSILFVLLLLLNIILETVSGESKEQAGELRGQTVVPRWLSRTRNKREAGIPLQAPFPDRGEIVLTAEGKKLLLQVERNQ</sequence>
<keyword evidence="1" id="KW-0732">Signal</keyword>
<feature type="chain" id="PRO_5038542891" evidence="1">
    <location>
        <begin position="39"/>
        <end position="97"/>
    </location>
</feature>
<organism evidence="2 3">
    <name type="scientific">Anguilla anguilla</name>
    <name type="common">European freshwater eel</name>
    <name type="synonym">Muraena anguilla</name>
    <dbReference type="NCBI Taxonomy" id="7936"/>
    <lineage>
        <taxon>Eukaryota</taxon>
        <taxon>Metazoa</taxon>
        <taxon>Chordata</taxon>
        <taxon>Craniata</taxon>
        <taxon>Vertebrata</taxon>
        <taxon>Euteleostomi</taxon>
        <taxon>Actinopterygii</taxon>
        <taxon>Neopterygii</taxon>
        <taxon>Teleostei</taxon>
        <taxon>Anguilliformes</taxon>
        <taxon>Anguillidae</taxon>
        <taxon>Anguilla</taxon>
    </lineage>
</organism>
<name>A0A9D3MA83_ANGAN</name>
<accession>A0A9D3MA83</accession>
<proteinExistence type="predicted"/>
<reference evidence="2" key="1">
    <citation type="submission" date="2021-01" db="EMBL/GenBank/DDBJ databases">
        <title>A chromosome-scale assembly of European eel, Anguilla anguilla.</title>
        <authorList>
            <person name="Henkel C."/>
            <person name="Jong-Raadsen S.A."/>
            <person name="Dufour S."/>
            <person name="Weltzien F.-A."/>
            <person name="Palstra A.P."/>
            <person name="Pelster B."/>
            <person name="Spaink H.P."/>
            <person name="Van Den Thillart G.E."/>
            <person name="Jansen H."/>
            <person name="Zahm M."/>
            <person name="Klopp C."/>
            <person name="Cedric C."/>
            <person name="Louis A."/>
            <person name="Berthelot C."/>
            <person name="Parey E."/>
            <person name="Roest Crollius H."/>
            <person name="Montfort J."/>
            <person name="Robinson-Rechavi M."/>
            <person name="Bucao C."/>
            <person name="Bouchez O."/>
            <person name="Gislard M."/>
            <person name="Lluch J."/>
            <person name="Milhes M."/>
            <person name="Lampietro C."/>
            <person name="Lopez Roques C."/>
            <person name="Donnadieu C."/>
            <person name="Braasch I."/>
            <person name="Desvignes T."/>
            <person name="Postlethwait J."/>
            <person name="Bobe J."/>
            <person name="Guiguen Y."/>
            <person name="Dirks R."/>
        </authorList>
    </citation>
    <scope>NUCLEOTIDE SEQUENCE</scope>
    <source>
        <strain evidence="2">Tag_6206</strain>
        <tissue evidence="2">Liver</tissue>
    </source>
</reference>
<dbReference type="EMBL" id="JAFIRN010000007">
    <property type="protein sequence ID" value="KAG5845342.1"/>
    <property type="molecule type" value="Genomic_DNA"/>
</dbReference>
<evidence type="ECO:0000313" key="2">
    <source>
        <dbReference type="EMBL" id="KAG5845342.1"/>
    </source>
</evidence>
<dbReference type="AlphaFoldDB" id="A0A9D3MA83"/>
<evidence type="ECO:0000313" key="3">
    <source>
        <dbReference type="Proteomes" id="UP001044222"/>
    </source>
</evidence>
<evidence type="ECO:0000256" key="1">
    <source>
        <dbReference type="SAM" id="SignalP"/>
    </source>
</evidence>